<evidence type="ECO:0000259" key="8">
    <source>
        <dbReference type="SMART" id="SM00563"/>
    </source>
</evidence>
<dbReference type="GO" id="GO:0016791">
    <property type="term" value="F:phosphatase activity"/>
    <property type="evidence" value="ECO:0007669"/>
    <property type="project" value="TreeGrafter"/>
</dbReference>
<dbReference type="Pfam" id="PF23270">
    <property type="entry name" value="HAD_RAM2_N"/>
    <property type="match status" value="1"/>
</dbReference>
<evidence type="ECO:0000256" key="7">
    <source>
        <dbReference type="SAM" id="Phobius"/>
    </source>
</evidence>
<name>A0A8T2SBN1_CERRI</name>
<keyword evidence="6 7" id="KW-0472">Membrane</keyword>
<keyword evidence="4 7" id="KW-0812">Transmembrane</keyword>
<dbReference type="InterPro" id="IPR056462">
    <property type="entry name" value="HAD_RAM2/GPAT1-8"/>
</dbReference>
<dbReference type="SMART" id="SM00563">
    <property type="entry name" value="PlsC"/>
    <property type="match status" value="1"/>
</dbReference>
<protein>
    <recommendedName>
        <fullName evidence="8">Phospholipid/glycerol acyltransferase domain-containing protein</fullName>
    </recommendedName>
</protein>
<evidence type="ECO:0000256" key="2">
    <source>
        <dbReference type="ARBA" id="ARBA00007937"/>
    </source>
</evidence>
<dbReference type="OMA" id="CSFTMER"/>
<keyword evidence="10" id="KW-1185">Reference proteome</keyword>
<dbReference type="Gene3D" id="3.40.50.1000">
    <property type="entry name" value="HAD superfamily/HAD-like"/>
    <property type="match status" value="1"/>
</dbReference>
<dbReference type="GO" id="GO:0010143">
    <property type="term" value="P:cutin biosynthetic process"/>
    <property type="evidence" value="ECO:0007669"/>
    <property type="project" value="TreeGrafter"/>
</dbReference>
<evidence type="ECO:0000313" key="9">
    <source>
        <dbReference type="EMBL" id="KAH7315591.1"/>
    </source>
</evidence>
<evidence type="ECO:0000313" key="10">
    <source>
        <dbReference type="Proteomes" id="UP000825935"/>
    </source>
</evidence>
<feature type="transmembrane region" description="Helical" evidence="7">
    <location>
        <begin position="288"/>
        <end position="306"/>
    </location>
</feature>
<keyword evidence="5 7" id="KW-1133">Transmembrane helix</keyword>
<sequence length="533" mass="59776">MYVKQGLENYERQACGKRLYTCSFTMERRRMQQKPPQTGWSRRSSFPSVNECSSEKRKEQAVVSEMDGTLLRSDCAFSYYLLVALEAPAGLLRFLVLLVLAPVLYLLRCFLSERLAMGLLAWITFVGSREEDIMSVARAVLPKFYAEDVHPQTWRVMSSFSQRYLLTAYPRLMVEPFAKQYLGVQKVLGSELQFVGRQRRATGFFVSPGVLIGAAKVAALRSHFRHPMAFPDVALGSRRSDNFFLATCKEGYVVPPFDRNSSTRSPTVELCQPIIFHDGRLVKRPTPIHALTILLWAPFGAVISFLRIMSSLVFPMSFSLLFLRATGVRVAVRGYPPTGLGDGGGMGGVLFASTHRTLMDPVFISLALGRPIPAVTFSLARINELVSPIPTIRLCRKREKDAAIIKSLLQRGDLVICPEGTTCREPMLLRFSALFAELSNRVVPVATKCEVSMFYGTTARGWKGLDTFYFFMNPTPSYEVIFLKQLPYSLTCAGGRSPHEVANYVQNRLASTLGFIATDLTRDYKYRVLLGHP</sequence>
<comment type="similarity">
    <text evidence="2">Belongs to the GPAT/DAPAT family.</text>
</comment>
<feature type="transmembrane region" description="Helical" evidence="7">
    <location>
        <begin position="79"/>
        <end position="107"/>
    </location>
</feature>
<evidence type="ECO:0000256" key="5">
    <source>
        <dbReference type="ARBA" id="ARBA00022989"/>
    </source>
</evidence>
<comment type="caution">
    <text evidence="9">The sequence shown here is derived from an EMBL/GenBank/DDBJ whole genome shotgun (WGS) entry which is preliminary data.</text>
</comment>
<dbReference type="GO" id="GO:0016020">
    <property type="term" value="C:membrane"/>
    <property type="evidence" value="ECO:0007669"/>
    <property type="project" value="UniProtKB-SubCell"/>
</dbReference>
<dbReference type="Gene3D" id="1.20.1440.100">
    <property type="entry name" value="SG protein - dephosphorylation function"/>
    <property type="match status" value="1"/>
</dbReference>
<evidence type="ECO:0000256" key="4">
    <source>
        <dbReference type="ARBA" id="ARBA00022692"/>
    </source>
</evidence>
<dbReference type="Proteomes" id="UP000825935">
    <property type="component" value="Chromosome 21"/>
</dbReference>
<evidence type="ECO:0000256" key="3">
    <source>
        <dbReference type="ARBA" id="ARBA00022679"/>
    </source>
</evidence>
<dbReference type="OrthoDB" id="1913957at2759"/>
<comment type="subcellular location">
    <subcellularLocation>
        <location evidence="1">Membrane</location>
        <topology evidence="1">Multi-pass membrane protein</topology>
    </subcellularLocation>
</comment>
<organism evidence="9 10">
    <name type="scientific">Ceratopteris richardii</name>
    <name type="common">Triangle waterfern</name>
    <dbReference type="NCBI Taxonomy" id="49495"/>
    <lineage>
        <taxon>Eukaryota</taxon>
        <taxon>Viridiplantae</taxon>
        <taxon>Streptophyta</taxon>
        <taxon>Embryophyta</taxon>
        <taxon>Tracheophyta</taxon>
        <taxon>Polypodiopsida</taxon>
        <taxon>Polypodiidae</taxon>
        <taxon>Polypodiales</taxon>
        <taxon>Pteridineae</taxon>
        <taxon>Pteridaceae</taxon>
        <taxon>Parkerioideae</taxon>
        <taxon>Ceratopteris</taxon>
    </lineage>
</organism>
<dbReference type="SUPFAM" id="SSF69593">
    <property type="entry name" value="Glycerol-3-phosphate (1)-acyltransferase"/>
    <property type="match status" value="1"/>
</dbReference>
<dbReference type="InterPro" id="IPR023214">
    <property type="entry name" value="HAD_sf"/>
</dbReference>
<dbReference type="GO" id="GO:0090447">
    <property type="term" value="F:glycerol-3-phosphate 2-O-acyltransferase activity"/>
    <property type="evidence" value="ECO:0007669"/>
    <property type="project" value="TreeGrafter"/>
</dbReference>
<feature type="domain" description="Phospholipid/glycerol acyltransferase" evidence="8">
    <location>
        <begin position="349"/>
        <end position="450"/>
    </location>
</feature>
<evidence type="ECO:0000256" key="6">
    <source>
        <dbReference type="ARBA" id="ARBA00023136"/>
    </source>
</evidence>
<accession>A0A8T2SBN1</accession>
<evidence type="ECO:0000256" key="1">
    <source>
        <dbReference type="ARBA" id="ARBA00004141"/>
    </source>
</evidence>
<reference evidence="9" key="1">
    <citation type="submission" date="2021-08" db="EMBL/GenBank/DDBJ databases">
        <title>WGS assembly of Ceratopteris richardii.</title>
        <authorList>
            <person name="Marchant D.B."/>
            <person name="Chen G."/>
            <person name="Jenkins J."/>
            <person name="Shu S."/>
            <person name="Leebens-Mack J."/>
            <person name="Grimwood J."/>
            <person name="Schmutz J."/>
            <person name="Soltis P."/>
            <person name="Soltis D."/>
            <person name="Chen Z.-H."/>
        </authorList>
    </citation>
    <scope>NUCLEOTIDE SEQUENCE</scope>
    <source>
        <strain evidence="9">Whitten #5841</strain>
        <tissue evidence="9">Leaf</tissue>
    </source>
</reference>
<dbReference type="InterPro" id="IPR002123">
    <property type="entry name" value="Plipid/glycerol_acylTrfase"/>
</dbReference>
<gene>
    <name evidence="9" type="ORF">KP509_21G056300</name>
</gene>
<dbReference type="EMBL" id="CM035426">
    <property type="protein sequence ID" value="KAH7315591.1"/>
    <property type="molecule type" value="Genomic_DNA"/>
</dbReference>
<keyword evidence="3" id="KW-0808">Transferase</keyword>
<dbReference type="AlphaFoldDB" id="A0A8T2SBN1"/>
<proteinExistence type="inferred from homology"/>
<dbReference type="Pfam" id="PF01553">
    <property type="entry name" value="Acyltransferase"/>
    <property type="match status" value="1"/>
</dbReference>
<dbReference type="PANTHER" id="PTHR15486:SF96">
    <property type="entry name" value="LIPID DROPLET-REGULATING VLDL ASSEMBLY FACTOR AUP1"/>
    <property type="match status" value="1"/>
</dbReference>
<dbReference type="PANTHER" id="PTHR15486">
    <property type="entry name" value="ANCIENT UBIQUITOUS PROTEIN"/>
    <property type="match status" value="1"/>
</dbReference>